<reference evidence="4" key="1">
    <citation type="submission" date="2025-08" db="UniProtKB">
        <authorList>
            <consortium name="RefSeq"/>
        </authorList>
    </citation>
    <scope>IDENTIFICATION</scope>
    <source>
        <tissue evidence="4">Tentacle</tissue>
    </source>
</reference>
<dbReference type="PRINTS" id="PR00837">
    <property type="entry name" value="V5TPXLIKE"/>
</dbReference>
<evidence type="ECO:0000313" key="4">
    <source>
        <dbReference type="RefSeq" id="XP_031565051.1"/>
    </source>
</evidence>
<keyword evidence="3" id="KW-1185">Reference proteome</keyword>
<dbReference type="InterPro" id="IPR001283">
    <property type="entry name" value="CRISP-related"/>
</dbReference>
<evidence type="ECO:0000256" key="1">
    <source>
        <dbReference type="SAM" id="SignalP"/>
    </source>
</evidence>
<accession>A0A6P8IC57</accession>
<dbReference type="CDD" id="cd05382">
    <property type="entry name" value="CAP_GAPR1-like"/>
    <property type="match status" value="1"/>
</dbReference>
<dbReference type="GeneID" id="116300337"/>
<dbReference type="InterPro" id="IPR034113">
    <property type="entry name" value="SCP_GAPR1-like"/>
</dbReference>
<feature type="domain" description="SCP" evidence="2">
    <location>
        <begin position="169"/>
        <end position="300"/>
    </location>
</feature>
<feature type="signal peptide" evidence="1">
    <location>
        <begin position="1"/>
        <end position="25"/>
    </location>
</feature>
<dbReference type="Proteomes" id="UP000515163">
    <property type="component" value="Unplaced"/>
</dbReference>
<name>A0A6P8IC57_ACTTE</name>
<protein>
    <submittedName>
        <fullName evidence="4">Uncharacterized protein LOC116300337</fullName>
    </submittedName>
</protein>
<dbReference type="SUPFAM" id="SSF55797">
    <property type="entry name" value="PR-1-like"/>
    <property type="match status" value="1"/>
</dbReference>
<gene>
    <name evidence="4" type="primary">LOC116300337</name>
</gene>
<dbReference type="InterPro" id="IPR035940">
    <property type="entry name" value="CAP_sf"/>
</dbReference>
<proteinExistence type="predicted"/>
<dbReference type="SMART" id="SM00198">
    <property type="entry name" value="SCP"/>
    <property type="match status" value="1"/>
</dbReference>
<evidence type="ECO:0000313" key="3">
    <source>
        <dbReference type="Proteomes" id="UP000515163"/>
    </source>
</evidence>
<dbReference type="InterPro" id="IPR014044">
    <property type="entry name" value="CAP_dom"/>
</dbReference>
<dbReference type="InParanoid" id="A0A6P8IC57"/>
<dbReference type="AlphaFoldDB" id="A0A6P8IC57"/>
<sequence>MDVYWVSINQITIFILLVFLELSSCRHVTTRCSKIRQKHDQSSFLDTSPLVVSQYTGKGEQDTKIQVTLGEEGMSTYRPAVPKEVVTTKANTRDLSSYMDSVPQDDTKESIIHLLDSLAGEKRWKEKQVRARKKSNEDFVSRQLLAAANTAENSQQASDNSDEKNEDDIAIKEGMLAHNSFRLLHHVQPLKWNESLAEQAQRIAKTIASDPSSFQGESPGENIAQIWHDFPHAPLKASNIWYSERKDYSFSYPKYSDKVRHFTQMIWKGTTQVGLGIATSPSEKYKIVVALYWPLGNDAHPKELEANVPRPGGGPDVYATLKWDITRPKKNSKRYDHQTKNKMRITARTNI</sequence>
<dbReference type="RefSeq" id="XP_031565051.1">
    <property type="nucleotide sequence ID" value="XM_031709191.1"/>
</dbReference>
<dbReference type="PANTHER" id="PTHR10334">
    <property type="entry name" value="CYSTEINE-RICH SECRETORY PROTEIN-RELATED"/>
    <property type="match status" value="1"/>
</dbReference>
<dbReference type="Gene3D" id="3.40.33.10">
    <property type="entry name" value="CAP"/>
    <property type="match status" value="1"/>
</dbReference>
<dbReference type="OrthoDB" id="337038at2759"/>
<dbReference type="KEGG" id="aten:116300337"/>
<keyword evidence="1" id="KW-0732">Signal</keyword>
<organism evidence="3 4">
    <name type="scientific">Actinia tenebrosa</name>
    <name type="common">Australian red waratah sea anemone</name>
    <dbReference type="NCBI Taxonomy" id="6105"/>
    <lineage>
        <taxon>Eukaryota</taxon>
        <taxon>Metazoa</taxon>
        <taxon>Cnidaria</taxon>
        <taxon>Anthozoa</taxon>
        <taxon>Hexacorallia</taxon>
        <taxon>Actiniaria</taxon>
        <taxon>Actiniidae</taxon>
        <taxon>Actinia</taxon>
    </lineage>
</organism>
<dbReference type="PRINTS" id="PR00838">
    <property type="entry name" value="V5ALLERGEN"/>
</dbReference>
<evidence type="ECO:0000259" key="2">
    <source>
        <dbReference type="SMART" id="SM00198"/>
    </source>
</evidence>
<dbReference type="InterPro" id="IPR002413">
    <property type="entry name" value="V5_allergen-like"/>
</dbReference>
<dbReference type="Pfam" id="PF00188">
    <property type="entry name" value="CAP"/>
    <property type="match status" value="1"/>
</dbReference>
<feature type="chain" id="PRO_5027784363" evidence="1">
    <location>
        <begin position="26"/>
        <end position="351"/>
    </location>
</feature>
<dbReference type="FunFam" id="3.40.33.10:FF:000080">
    <property type="entry name" value="Predicted protein"/>
    <property type="match status" value="1"/>
</dbReference>